<keyword evidence="2" id="KW-0723">Serine/threonine-protein kinase</keyword>
<keyword evidence="11" id="KW-1185">Reference proteome</keyword>
<dbReference type="OrthoDB" id="5979581at2759"/>
<dbReference type="PROSITE" id="PS00108">
    <property type="entry name" value="PROTEIN_KINASE_ST"/>
    <property type="match status" value="1"/>
</dbReference>
<evidence type="ECO:0000313" key="11">
    <source>
        <dbReference type="Proteomes" id="UP000243498"/>
    </source>
</evidence>
<organism evidence="10 11">
    <name type="scientific">Metarhizium rileyi (strain RCEF 4871)</name>
    <name type="common">Nomuraea rileyi</name>
    <dbReference type="NCBI Taxonomy" id="1649241"/>
    <lineage>
        <taxon>Eukaryota</taxon>
        <taxon>Fungi</taxon>
        <taxon>Dikarya</taxon>
        <taxon>Ascomycota</taxon>
        <taxon>Pezizomycotina</taxon>
        <taxon>Sordariomycetes</taxon>
        <taxon>Hypocreomycetidae</taxon>
        <taxon>Hypocreales</taxon>
        <taxon>Clavicipitaceae</taxon>
        <taxon>Metarhizium</taxon>
    </lineage>
</organism>
<gene>
    <name evidence="10" type="ORF">NOR_02445</name>
</gene>
<dbReference type="PANTHER" id="PTHR47634">
    <property type="entry name" value="PROTEIN KINASE DOMAIN-CONTAINING PROTEIN-RELATED"/>
    <property type="match status" value="1"/>
</dbReference>
<keyword evidence="5 10" id="KW-0418">Kinase</keyword>
<dbReference type="InterPro" id="IPR000719">
    <property type="entry name" value="Prot_kinase_dom"/>
</dbReference>
<evidence type="ECO:0000256" key="8">
    <source>
        <dbReference type="ARBA" id="ARBA00048679"/>
    </source>
</evidence>
<dbReference type="GO" id="GO:0000245">
    <property type="term" value="P:spliceosomal complex assembly"/>
    <property type="evidence" value="ECO:0007669"/>
    <property type="project" value="TreeGrafter"/>
</dbReference>
<dbReference type="Gene3D" id="1.10.510.10">
    <property type="entry name" value="Transferase(Phosphotransferase) domain 1"/>
    <property type="match status" value="1"/>
</dbReference>
<comment type="catalytic activity">
    <reaction evidence="7">
        <text>L-threonyl-[protein] + ATP = O-phospho-L-threonyl-[protein] + ADP + H(+)</text>
        <dbReference type="Rhea" id="RHEA:46608"/>
        <dbReference type="Rhea" id="RHEA-COMP:11060"/>
        <dbReference type="Rhea" id="RHEA-COMP:11605"/>
        <dbReference type="ChEBI" id="CHEBI:15378"/>
        <dbReference type="ChEBI" id="CHEBI:30013"/>
        <dbReference type="ChEBI" id="CHEBI:30616"/>
        <dbReference type="ChEBI" id="CHEBI:61977"/>
        <dbReference type="ChEBI" id="CHEBI:456216"/>
        <dbReference type="EC" id="2.7.11.1"/>
    </reaction>
</comment>
<evidence type="ECO:0000259" key="9">
    <source>
        <dbReference type="PROSITE" id="PS50011"/>
    </source>
</evidence>
<dbReference type="Pfam" id="PF00069">
    <property type="entry name" value="Pkinase"/>
    <property type="match status" value="1"/>
</dbReference>
<dbReference type="EMBL" id="AZHC01000006">
    <property type="protein sequence ID" value="OAA46809.1"/>
    <property type="molecule type" value="Genomic_DNA"/>
</dbReference>
<dbReference type="InterPro" id="IPR011009">
    <property type="entry name" value="Kinase-like_dom_sf"/>
</dbReference>
<dbReference type="GO" id="GO:0005634">
    <property type="term" value="C:nucleus"/>
    <property type="evidence" value="ECO:0007669"/>
    <property type="project" value="TreeGrafter"/>
</dbReference>
<accession>A0A167GLV4</accession>
<dbReference type="OMA" id="SKYFYPA"/>
<dbReference type="SUPFAM" id="SSF56112">
    <property type="entry name" value="Protein kinase-like (PK-like)"/>
    <property type="match status" value="1"/>
</dbReference>
<keyword evidence="4" id="KW-0547">Nucleotide-binding</keyword>
<dbReference type="Gene3D" id="3.30.200.20">
    <property type="entry name" value="Phosphorylase Kinase, domain 1"/>
    <property type="match status" value="1"/>
</dbReference>
<dbReference type="EC" id="2.7.11.1" evidence="1"/>
<evidence type="ECO:0000256" key="1">
    <source>
        <dbReference type="ARBA" id="ARBA00012513"/>
    </source>
</evidence>
<evidence type="ECO:0000256" key="3">
    <source>
        <dbReference type="ARBA" id="ARBA00022679"/>
    </source>
</evidence>
<dbReference type="PROSITE" id="PS50011">
    <property type="entry name" value="PROTEIN_KINASE_DOM"/>
    <property type="match status" value="1"/>
</dbReference>
<dbReference type="SMART" id="SM00220">
    <property type="entry name" value="S_TKc"/>
    <property type="match status" value="1"/>
</dbReference>
<reference evidence="10 11" key="1">
    <citation type="journal article" date="2016" name="Genome Biol. Evol.">
        <title>Divergent and convergent evolution of fungal pathogenicity.</title>
        <authorList>
            <person name="Shang Y."/>
            <person name="Xiao G."/>
            <person name="Zheng P."/>
            <person name="Cen K."/>
            <person name="Zhan S."/>
            <person name="Wang C."/>
        </authorList>
    </citation>
    <scope>NUCLEOTIDE SEQUENCE [LARGE SCALE GENOMIC DNA]</scope>
    <source>
        <strain evidence="10 11">RCEF 4871</strain>
    </source>
</reference>
<protein>
    <recommendedName>
        <fullName evidence="1">non-specific serine/threonine protein kinase</fullName>
        <ecNumber evidence="1">2.7.11.1</ecNumber>
    </recommendedName>
</protein>
<evidence type="ECO:0000256" key="2">
    <source>
        <dbReference type="ARBA" id="ARBA00022527"/>
    </source>
</evidence>
<name>A0A167GLV4_METRR</name>
<keyword evidence="6" id="KW-0067">ATP-binding</keyword>
<keyword evidence="3" id="KW-0808">Transferase</keyword>
<evidence type="ECO:0000256" key="4">
    <source>
        <dbReference type="ARBA" id="ARBA00022741"/>
    </source>
</evidence>
<evidence type="ECO:0000256" key="5">
    <source>
        <dbReference type="ARBA" id="ARBA00022777"/>
    </source>
</evidence>
<dbReference type="GO" id="GO:0005737">
    <property type="term" value="C:cytoplasm"/>
    <property type="evidence" value="ECO:0007669"/>
    <property type="project" value="TreeGrafter"/>
</dbReference>
<comment type="caution">
    <text evidence="10">The sequence shown here is derived from an EMBL/GenBank/DDBJ whole genome shotgun (WGS) entry which is preliminary data.</text>
</comment>
<dbReference type="InterPro" id="IPR008271">
    <property type="entry name" value="Ser/Thr_kinase_AS"/>
</dbReference>
<comment type="catalytic activity">
    <reaction evidence="8">
        <text>L-seryl-[protein] + ATP = O-phospho-L-seryl-[protein] + ADP + H(+)</text>
        <dbReference type="Rhea" id="RHEA:17989"/>
        <dbReference type="Rhea" id="RHEA-COMP:9863"/>
        <dbReference type="Rhea" id="RHEA-COMP:11604"/>
        <dbReference type="ChEBI" id="CHEBI:15378"/>
        <dbReference type="ChEBI" id="CHEBI:29999"/>
        <dbReference type="ChEBI" id="CHEBI:30616"/>
        <dbReference type="ChEBI" id="CHEBI:83421"/>
        <dbReference type="ChEBI" id="CHEBI:456216"/>
        <dbReference type="EC" id="2.7.11.1"/>
    </reaction>
</comment>
<evidence type="ECO:0000256" key="7">
    <source>
        <dbReference type="ARBA" id="ARBA00047899"/>
    </source>
</evidence>
<dbReference type="PANTHER" id="PTHR47634:SF9">
    <property type="entry name" value="PROTEIN KINASE DOMAIN-CONTAINING PROTEIN-RELATED"/>
    <property type="match status" value="1"/>
</dbReference>
<proteinExistence type="predicted"/>
<dbReference type="GO" id="GO:0050684">
    <property type="term" value="P:regulation of mRNA processing"/>
    <property type="evidence" value="ECO:0007669"/>
    <property type="project" value="TreeGrafter"/>
</dbReference>
<dbReference type="GO" id="GO:0005524">
    <property type="term" value="F:ATP binding"/>
    <property type="evidence" value="ECO:0007669"/>
    <property type="project" value="UniProtKB-KW"/>
</dbReference>
<feature type="domain" description="Protein kinase" evidence="9">
    <location>
        <begin position="32"/>
        <end position="412"/>
    </location>
</feature>
<sequence>MSNELVEEELVGSDRLAAFHPTKPNDVLNDQFRTIAKLGFGSGSTVWLAENLKFETSHSAAMLDRYVTIKISAIDTDAIGEVECSKIICDTNPLHEGRSHIRTPLYQFDLDGSKGSHSCLVYKVMREPLGQFQYKLRELKVPVPLFKIYIYCLLKALDYLHNDCRIVHTDIKDDNIMMTFEHEFDLGVYIASLGAGPPIRSAIHDEREIYPSHDLGPLLGYGQLPKLADFDQALPRPEGDRGHLLPIQSHRFRAPEVLLGCPWTHSVDIWNLGVLMWKMLENINLFDRPGGEDRPYDAHVHLAQMVNLLGRPPQELVKRERASRDLRLDKPILGQNRKECKNTNEYYGGPFFDENGQIFRTDLLEDDKGLACTIAELDGDEKDAFLDFALKMLQWLPEQRLSAGELLEHKFLEPVRQYRDESMKNTVSGS</sequence>
<dbReference type="Proteomes" id="UP000243498">
    <property type="component" value="Unassembled WGS sequence"/>
</dbReference>
<dbReference type="GO" id="GO:0004674">
    <property type="term" value="F:protein serine/threonine kinase activity"/>
    <property type="evidence" value="ECO:0007669"/>
    <property type="project" value="UniProtKB-KW"/>
</dbReference>
<dbReference type="AlphaFoldDB" id="A0A167GLV4"/>
<evidence type="ECO:0000313" key="10">
    <source>
        <dbReference type="EMBL" id="OAA46809.1"/>
    </source>
</evidence>
<evidence type="ECO:0000256" key="6">
    <source>
        <dbReference type="ARBA" id="ARBA00022840"/>
    </source>
</evidence>
<dbReference type="InterPro" id="IPR051334">
    <property type="entry name" value="SRPK"/>
</dbReference>
<dbReference type="STRING" id="1081105.A0A167GLV4"/>